<organism evidence="1 2">
    <name type="scientific">Fundidesulfovibrio magnetotacticus</name>
    <dbReference type="NCBI Taxonomy" id="2730080"/>
    <lineage>
        <taxon>Bacteria</taxon>
        <taxon>Pseudomonadati</taxon>
        <taxon>Thermodesulfobacteriota</taxon>
        <taxon>Desulfovibrionia</taxon>
        <taxon>Desulfovibrionales</taxon>
        <taxon>Desulfovibrionaceae</taxon>
        <taxon>Fundidesulfovibrio</taxon>
    </lineage>
</organism>
<sequence length="77" mass="8628">MAAVGRKREAWRIREFLDGLGMCMADVARDLGLSRNLVGETVKGARNNKKVLDYLRELGCPEKWLDLPEAVKARKAA</sequence>
<gene>
    <name evidence="1" type="ORF">NNJEOMEG_02602</name>
</gene>
<comment type="caution">
    <text evidence="1">The sequence shown here is derived from an EMBL/GenBank/DDBJ whole genome shotgun (WGS) entry which is preliminary data.</text>
</comment>
<evidence type="ECO:0000313" key="2">
    <source>
        <dbReference type="Proteomes" id="UP000494245"/>
    </source>
</evidence>
<accession>A0A6V8M2T6</accession>
<reference evidence="1 2" key="2">
    <citation type="submission" date="2020-05" db="EMBL/GenBank/DDBJ databases">
        <title>Draft genome sequence of Desulfovibrio sp. strainFSS-1.</title>
        <authorList>
            <person name="Shimoshige H."/>
            <person name="Kobayashi H."/>
            <person name="Maekawa T."/>
        </authorList>
    </citation>
    <scope>NUCLEOTIDE SEQUENCE [LARGE SCALE GENOMIC DNA]</scope>
    <source>
        <strain evidence="1 2">SIID29052-01</strain>
    </source>
</reference>
<evidence type="ECO:0000313" key="1">
    <source>
        <dbReference type="EMBL" id="GFK94755.1"/>
    </source>
</evidence>
<proteinExistence type="predicted"/>
<name>A0A6V8M2T6_9BACT</name>
<dbReference type="AlphaFoldDB" id="A0A6V8M2T6"/>
<dbReference type="Proteomes" id="UP000494245">
    <property type="component" value="Unassembled WGS sequence"/>
</dbReference>
<keyword evidence="2" id="KW-1185">Reference proteome</keyword>
<protein>
    <submittedName>
        <fullName evidence="1">Uncharacterized protein</fullName>
    </submittedName>
</protein>
<reference evidence="1 2" key="1">
    <citation type="submission" date="2020-04" db="EMBL/GenBank/DDBJ databases">
        <authorList>
            <consortium name="Desulfovibrio sp. FSS-1 genome sequencing consortium"/>
            <person name="Shimoshige H."/>
            <person name="Kobayashi H."/>
            <person name="Maekawa T."/>
        </authorList>
    </citation>
    <scope>NUCLEOTIDE SEQUENCE [LARGE SCALE GENOMIC DNA]</scope>
    <source>
        <strain evidence="1 2">SIID29052-01</strain>
    </source>
</reference>
<dbReference type="EMBL" id="BLTE01000012">
    <property type="protein sequence ID" value="GFK94755.1"/>
    <property type="molecule type" value="Genomic_DNA"/>
</dbReference>
<dbReference type="RefSeq" id="WP_173085142.1">
    <property type="nucleotide sequence ID" value="NZ_BLTE01000012.1"/>
</dbReference>